<feature type="transmembrane region" description="Helical" evidence="1">
    <location>
        <begin position="66"/>
        <end position="86"/>
    </location>
</feature>
<evidence type="ECO:0000313" key="3">
    <source>
        <dbReference type="Proteomes" id="UP000292424"/>
    </source>
</evidence>
<evidence type="ECO:0000256" key="1">
    <source>
        <dbReference type="SAM" id="Phobius"/>
    </source>
</evidence>
<accession>A0A5P2GFD9</accession>
<keyword evidence="1" id="KW-1133">Transmembrane helix</keyword>
<dbReference type="EMBL" id="CP044016">
    <property type="protein sequence ID" value="QES90331.1"/>
    <property type="molecule type" value="Genomic_DNA"/>
</dbReference>
<name>A0A5P2GFD9_9BACT</name>
<keyword evidence="1" id="KW-0472">Membrane</keyword>
<sequence>MRTIKHRLLINCRQGIDFISANHFGDPMYWVDKLPRIDNYADIVQFQKLENRCASIKAPVALFYNILPRCVFYSLSVVFFLLGLQYPNTHNTSLFIICVGLFAMPHILTVGDYHRFRVCLNTAKMYAHHHFSVQYLEGIQQNMMLKYNDFSAFINSGCINKVNNAQKNLKEDCCQITERISTLEKKFGDSKKRRDNYGAIPQALLINLIKRRINDEPSTIIDISDAVKNLERISNVARNIGCQPENIRTELENFKTIGSLLSQPTTRLRNCLKYLERIKQLPEYINQEDFKKQTDYLFRQIRNKISNSRKTV</sequence>
<dbReference type="AlphaFoldDB" id="A0A5P2GFD9"/>
<feature type="transmembrane region" description="Helical" evidence="1">
    <location>
        <begin position="92"/>
        <end position="111"/>
    </location>
</feature>
<proteinExistence type="predicted"/>
<keyword evidence="3" id="KW-1185">Reference proteome</keyword>
<evidence type="ECO:0000313" key="2">
    <source>
        <dbReference type="EMBL" id="QES90331.1"/>
    </source>
</evidence>
<reference evidence="2 3" key="1">
    <citation type="submission" date="2019-09" db="EMBL/GenBank/DDBJ databases">
        <title>Complete genome sequence of Arachidicoccus sp. B3-10 isolated from apple orchard soil.</title>
        <authorList>
            <person name="Kim H.S."/>
            <person name="Han K.-I."/>
            <person name="Suh M.K."/>
            <person name="Lee K.C."/>
            <person name="Eom M.K."/>
            <person name="Kim J.-S."/>
            <person name="Kang S.W."/>
            <person name="Sin Y."/>
            <person name="Lee J.-S."/>
        </authorList>
    </citation>
    <scope>NUCLEOTIDE SEQUENCE [LARGE SCALE GENOMIC DNA]</scope>
    <source>
        <strain evidence="2 3">B3-10</strain>
    </source>
</reference>
<gene>
    <name evidence="2" type="ORF">E0W69_017290</name>
</gene>
<dbReference type="RefSeq" id="WP_131331314.1">
    <property type="nucleotide sequence ID" value="NZ_CP044016.1"/>
</dbReference>
<dbReference type="Proteomes" id="UP000292424">
    <property type="component" value="Chromosome"/>
</dbReference>
<organism evidence="2 3">
    <name type="scientific">Rhizosphaericola mali</name>
    <dbReference type="NCBI Taxonomy" id="2545455"/>
    <lineage>
        <taxon>Bacteria</taxon>
        <taxon>Pseudomonadati</taxon>
        <taxon>Bacteroidota</taxon>
        <taxon>Chitinophagia</taxon>
        <taxon>Chitinophagales</taxon>
        <taxon>Chitinophagaceae</taxon>
        <taxon>Rhizosphaericola</taxon>
    </lineage>
</organism>
<dbReference type="KEGG" id="arac:E0W69_017290"/>
<keyword evidence="1" id="KW-0812">Transmembrane</keyword>
<protein>
    <submittedName>
        <fullName evidence="2">Uncharacterized protein</fullName>
    </submittedName>
</protein>